<comment type="caution">
    <text evidence="1">The sequence shown here is derived from an EMBL/GenBank/DDBJ whole genome shotgun (WGS) entry which is preliminary data.</text>
</comment>
<organism evidence="1 2">
    <name type="scientific">Candidatus Epulonipiscium fishelsonii</name>
    <dbReference type="NCBI Taxonomy" id="77094"/>
    <lineage>
        <taxon>Bacteria</taxon>
        <taxon>Bacillati</taxon>
        <taxon>Bacillota</taxon>
        <taxon>Clostridia</taxon>
        <taxon>Lachnospirales</taxon>
        <taxon>Lachnospiraceae</taxon>
        <taxon>Candidatus Epulonipiscium</taxon>
    </lineage>
</organism>
<evidence type="ECO:0000313" key="1">
    <source>
        <dbReference type="EMBL" id="ONI37872.1"/>
    </source>
</evidence>
<gene>
    <name evidence="1" type="ORF">AN396_12000</name>
</gene>
<dbReference type="Proteomes" id="UP000188605">
    <property type="component" value="Unassembled WGS sequence"/>
</dbReference>
<keyword evidence="2" id="KW-1185">Reference proteome</keyword>
<dbReference type="EMBL" id="LJDB01000102">
    <property type="protein sequence ID" value="ONI37872.1"/>
    <property type="molecule type" value="Genomic_DNA"/>
</dbReference>
<evidence type="ECO:0000313" key="2">
    <source>
        <dbReference type="Proteomes" id="UP000188605"/>
    </source>
</evidence>
<sequence length="332" mass="39610">MIKLIKKLKHEVFIRYVVKNNNRLTSILYYLNRIVFQFKYRRQKKKYGNLNPDKTFYVIRPRDKTEGLLSLFLYVMRHIEYARLQGFEPIVDFENYQSQYNVNRKINKTLNSWEHYFVQPTKFKLDEVYKSKNVVLSGWTFRNKPLLKKSIIKTSYASDDLLKLKAFIKKNSGIQPYIIKRINKLEKNLFAQPTLGVFLRGTDYVTLKPKHHYIQPTIEQVILQTKKFMETYRINQIFLVTEDIKIYKEFTKVFGTKVIDINNNYIKYNINDCLSYNITGDKYEVGLNYLTKLLLLGRCEYLVSSLTNGSIFALTQCNQNLKEKFIFDIGKY</sequence>
<protein>
    <submittedName>
        <fullName evidence="1">Uncharacterized protein</fullName>
    </submittedName>
</protein>
<reference evidence="1" key="1">
    <citation type="submission" date="2016-08" db="EMBL/GenBank/DDBJ databases">
        <authorList>
            <person name="Ngugi D.K."/>
            <person name="Miyake S."/>
            <person name="Stingl U."/>
        </authorList>
    </citation>
    <scope>NUCLEOTIDE SEQUENCE</scope>
    <source>
        <strain evidence="1">SCG-B11WGA-EpuloA1</strain>
    </source>
</reference>
<accession>A0ACC8X7P1</accession>
<proteinExistence type="predicted"/>
<name>A0ACC8X7P1_9FIRM</name>